<dbReference type="SUPFAM" id="SSF53448">
    <property type="entry name" value="Nucleotide-diphospho-sugar transferases"/>
    <property type="match status" value="1"/>
</dbReference>
<dbReference type="InterPro" id="IPR002495">
    <property type="entry name" value="Glyco_trans_8"/>
</dbReference>
<dbReference type="KEGG" id="cis:CINS_0617"/>
<dbReference type="HOGENOM" id="CLU_686402_0_0_7"/>
<dbReference type="RefSeq" id="WP_052251957.1">
    <property type="nucleotide sequence ID" value="NZ_CP007770.1"/>
</dbReference>
<name>A0A0A8H099_9BACT</name>
<evidence type="ECO:0000313" key="1">
    <source>
        <dbReference type="EMBL" id="AJC87588.1"/>
    </source>
</evidence>
<protein>
    <recommendedName>
        <fullName evidence="3">Glycosyltransferase, family 8</fullName>
    </recommendedName>
</protein>
<sequence length="407" mass="48494">MKNKLGILLAATKNSSFTIGTLLINLMDLMSKKIDIFYILHDGFSLEDQKIMKNIVQNKQIKFILFTQENFTKAIKNQCKQTEQKEDISNLFFIQRWTHMAFARFEAFKFLNECQCIIYIDFDVLLLKDISELFKLKEQNYHLGARLGKTLLKVALPSETNCPNKHTYQTGILVFTDNIKHPLKYYNFIYSYLSQNNDNLQDQGVFSLMVFKHHLKVKDLKDKYTGSTHYLTNTMQNASIVHASGTNSRFWNSLLCNKTWPQWQRYYEQWQQLGGSKYDGIFNADTKQSRYRIKYHLSYKLGYAFIEAMNNKKRLFILPYTLFQIYRQHKTLAKKFQRDLKTNPHLKLPPLKHYEDYSTEGLKNKQSYSYKIGKRLIYAQKNWYKGGYFIFIKQLKKIFKDYKNKQK</sequence>
<evidence type="ECO:0000313" key="2">
    <source>
        <dbReference type="Proteomes" id="UP000031163"/>
    </source>
</evidence>
<accession>A0A0A8H099</accession>
<dbReference type="Proteomes" id="UP000031163">
    <property type="component" value="Chromosome"/>
</dbReference>
<proteinExistence type="predicted"/>
<dbReference type="InterPro" id="IPR029044">
    <property type="entry name" value="Nucleotide-diphossugar_trans"/>
</dbReference>
<dbReference type="Pfam" id="PF01501">
    <property type="entry name" value="Glyco_transf_8"/>
    <property type="match status" value="1"/>
</dbReference>
<dbReference type="GO" id="GO:0016757">
    <property type="term" value="F:glycosyltransferase activity"/>
    <property type="evidence" value="ECO:0007669"/>
    <property type="project" value="InterPro"/>
</dbReference>
<dbReference type="AlphaFoldDB" id="A0A0A8H099"/>
<gene>
    <name evidence="1" type="ORF">CINS_0617</name>
</gene>
<dbReference type="STRING" id="1031564.CINS_0617"/>
<dbReference type="GeneID" id="74432321"/>
<evidence type="ECO:0008006" key="3">
    <source>
        <dbReference type="Google" id="ProtNLM"/>
    </source>
</evidence>
<reference evidence="1 2" key="1">
    <citation type="journal article" date="2014" name="Genome Biol. Evol.">
        <title>Comparative Genomics of the Campylobacter lari Group.</title>
        <authorList>
            <person name="Miller W.G."/>
            <person name="Yee E."/>
            <person name="Chapman M.H."/>
            <person name="Smith T.P."/>
            <person name="Bono J.L."/>
            <person name="Huynh S."/>
            <person name="Parker C.T."/>
            <person name="Vandamme P."/>
            <person name="Luong K."/>
            <person name="Korlach J."/>
        </authorList>
    </citation>
    <scope>NUCLEOTIDE SEQUENCE [LARGE SCALE GENOMIC DNA]</scope>
    <source>
        <strain evidence="1 2">NCTC 12927</strain>
    </source>
</reference>
<dbReference type="EMBL" id="CP007770">
    <property type="protein sequence ID" value="AJC87588.1"/>
    <property type="molecule type" value="Genomic_DNA"/>
</dbReference>
<dbReference type="Gene3D" id="3.90.550.10">
    <property type="entry name" value="Spore Coat Polysaccharide Biosynthesis Protein SpsA, Chain A"/>
    <property type="match status" value="1"/>
</dbReference>
<organism evidence="1 2">
    <name type="scientific">Campylobacter insulaenigrae NCTC 12927</name>
    <dbReference type="NCBI Taxonomy" id="1031564"/>
    <lineage>
        <taxon>Bacteria</taxon>
        <taxon>Pseudomonadati</taxon>
        <taxon>Campylobacterota</taxon>
        <taxon>Epsilonproteobacteria</taxon>
        <taxon>Campylobacterales</taxon>
        <taxon>Campylobacteraceae</taxon>
        <taxon>Campylobacter</taxon>
    </lineage>
</organism>